<comment type="caution">
    <text evidence="12">The sequence shown here is derived from an EMBL/GenBank/DDBJ whole genome shotgun (WGS) entry which is preliminary data.</text>
</comment>
<keyword evidence="6" id="KW-0333">Golgi apparatus</keyword>
<dbReference type="EMBL" id="BDIP01000793">
    <property type="protein sequence ID" value="GCA62497.1"/>
    <property type="molecule type" value="Genomic_DNA"/>
</dbReference>
<keyword evidence="8" id="KW-0968">Cytoplasmic vesicle</keyword>
<dbReference type="SUPFAM" id="SSF64356">
    <property type="entry name" value="SNARE-like"/>
    <property type="match status" value="1"/>
</dbReference>
<dbReference type="Gene3D" id="3.30.450.60">
    <property type="match status" value="1"/>
</dbReference>
<accession>A0A391NLT6</accession>
<evidence type="ECO:0000256" key="1">
    <source>
        <dbReference type="ARBA" id="ARBA00004555"/>
    </source>
</evidence>
<proteinExistence type="inferred from homology"/>
<dbReference type="GO" id="GO:0016482">
    <property type="term" value="P:cytosolic transport"/>
    <property type="evidence" value="ECO:0007669"/>
    <property type="project" value="UniProtKB-ARBA"/>
</dbReference>
<dbReference type="InterPro" id="IPR016635">
    <property type="entry name" value="AP_complex_ssu"/>
</dbReference>
<keyword evidence="7 9" id="KW-0472">Membrane</keyword>
<evidence type="ECO:0000256" key="2">
    <source>
        <dbReference type="ARBA" id="ARBA00004640"/>
    </source>
</evidence>
<name>A0A391NLT6_9EUKA</name>
<dbReference type="InterPro" id="IPR022775">
    <property type="entry name" value="AP_mu_sigma_su"/>
</dbReference>
<dbReference type="Pfam" id="PF01217">
    <property type="entry name" value="Clat_adaptor_s"/>
    <property type="match status" value="1"/>
</dbReference>
<dbReference type="GO" id="GO:0035615">
    <property type="term" value="F:clathrin adaptor activity"/>
    <property type="evidence" value="ECO:0007669"/>
    <property type="project" value="InterPro"/>
</dbReference>
<dbReference type="Proteomes" id="UP000265618">
    <property type="component" value="Unassembled WGS sequence"/>
</dbReference>
<evidence type="ECO:0000256" key="4">
    <source>
        <dbReference type="ARBA" id="ARBA00022448"/>
    </source>
</evidence>
<dbReference type="PIRSF" id="PIRSF015588">
    <property type="entry name" value="AP_complex_sigma"/>
    <property type="match status" value="1"/>
</dbReference>
<evidence type="ECO:0000256" key="5">
    <source>
        <dbReference type="ARBA" id="ARBA00022927"/>
    </source>
</evidence>
<evidence type="ECO:0000256" key="3">
    <source>
        <dbReference type="ARBA" id="ARBA00006972"/>
    </source>
</evidence>
<reference evidence="12" key="1">
    <citation type="submission" date="2016-10" db="EMBL/GenBank/DDBJ databases">
        <authorList>
            <person name="Tanifuji G."/>
            <person name="Kume K."/>
            <person name="Nakayama T."/>
            <person name="Takabayashi S."/>
            <person name="Hashimoto T."/>
        </authorList>
    </citation>
    <scope>NUCLEOTIDE SEQUENCE</scope>
    <source>
        <strain evidence="12">NY0173</strain>
    </source>
</reference>
<dbReference type="CDD" id="cd14831">
    <property type="entry name" value="AP1_sigma"/>
    <property type="match status" value="1"/>
</dbReference>
<dbReference type="GO" id="GO:0006886">
    <property type="term" value="P:intracellular protein transport"/>
    <property type="evidence" value="ECO:0007669"/>
    <property type="project" value="UniProtKB-UniRule"/>
</dbReference>
<sequence length="149" mass="17725">MIDFVLLINRQGKVRLTKWYAPYSEKERTKAIHEVTNKVVGRSSRLCNVVEWRDKRLIYRRYASLYFLFCVDKTANDLLVFEGIHFMVELLDRYFNNVCELDLIFNFRKAHHIIDEFLIAGEFSESSKRNILRACSAHDQLEISYDVHS</sequence>
<gene>
    <name evidence="11" type="ORF">KIPB_003918</name>
    <name evidence="12" type="ORF">KIPB_006342</name>
</gene>
<evidence type="ECO:0000313" key="12">
    <source>
        <dbReference type="EMBL" id="GCA62874.1"/>
    </source>
</evidence>
<dbReference type="PROSITE" id="PS00989">
    <property type="entry name" value="CLAT_ADAPTOR_S"/>
    <property type="match status" value="1"/>
</dbReference>
<keyword evidence="4 9" id="KW-0813">Transport</keyword>
<dbReference type="GO" id="GO:0005829">
    <property type="term" value="C:cytosol"/>
    <property type="evidence" value="ECO:0007669"/>
    <property type="project" value="GOC"/>
</dbReference>
<evidence type="ECO:0000256" key="9">
    <source>
        <dbReference type="PIRNR" id="PIRNR015588"/>
    </source>
</evidence>
<evidence type="ECO:0000256" key="7">
    <source>
        <dbReference type="ARBA" id="ARBA00023136"/>
    </source>
</evidence>
<dbReference type="InterPro" id="IPR000804">
    <property type="entry name" value="Clathrin_sm-chain_CS"/>
</dbReference>
<dbReference type="InterPro" id="IPR044733">
    <property type="entry name" value="AP1_sigma"/>
</dbReference>
<evidence type="ECO:0000256" key="8">
    <source>
        <dbReference type="ARBA" id="ARBA00023329"/>
    </source>
</evidence>
<comment type="similarity">
    <text evidence="3 9">Belongs to the adaptor complexes small subunit family.</text>
</comment>
<dbReference type="PANTHER" id="PTHR11753">
    <property type="entry name" value="ADAPTOR COMPLEXES SMALL SUBUNIT FAMILY"/>
    <property type="match status" value="1"/>
</dbReference>
<reference evidence="12 13" key="2">
    <citation type="journal article" date="2018" name="PLoS ONE">
        <title>The draft genome of Kipferlia bialata reveals reductive genome evolution in fornicate parasites.</title>
        <authorList>
            <person name="Tanifuji G."/>
            <person name="Takabayashi S."/>
            <person name="Kume K."/>
            <person name="Takagi M."/>
            <person name="Nakayama T."/>
            <person name="Kamikawa R."/>
            <person name="Inagaki Y."/>
            <person name="Hashimoto T."/>
        </authorList>
    </citation>
    <scope>NUCLEOTIDE SEQUENCE [LARGE SCALE GENOMIC DNA]</scope>
    <source>
        <strain evidence="12">NY0173</strain>
    </source>
</reference>
<dbReference type="FunFam" id="3.30.450.60:FF:000007">
    <property type="entry name" value="AP complex subunit sigma"/>
    <property type="match status" value="1"/>
</dbReference>
<dbReference type="OrthoDB" id="371463at2759"/>
<evidence type="ECO:0000313" key="13">
    <source>
        <dbReference type="Proteomes" id="UP000265618"/>
    </source>
</evidence>
<dbReference type="AlphaFoldDB" id="A0A391NLT6"/>
<comment type="subcellular location">
    <subcellularLocation>
        <location evidence="2">Cytoplasmic vesicle</location>
        <location evidence="2">Clathrin-coated vesicle membrane</location>
    </subcellularLocation>
    <subcellularLocation>
        <location evidence="1">Golgi apparatus</location>
    </subcellularLocation>
</comment>
<organism evidence="12 13">
    <name type="scientific">Kipferlia bialata</name>
    <dbReference type="NCBI Taxonomy" id="797122"/>
    <lineage>
        <taxon>Eukaryota</taxon>
        <taxon>Metamonada</taxon>
        <taxon>Carpediemonas-like organisms</taxon>
        <taxon>Kipferlia</taxon>
    </lineage>
</organism>
<dbReference type="InterPro" id="IPR011012">
    <property type="entry name" value="Longin-like_dom_sf"/>
</dbReference>
<evidence type="ECO:0000259" key="10">
    <source>
        <dbReference type="Pfam" id="PF01217"/>
    </source>
</evidence>
<evidence type="ECO:0000313" key="11">
    <source>
        <dbReference type="EMBL" id="GCA62497.1"/>
    </source>
</evidence>
<protein>
    <recommendedName>
        <fullName evidence="9">AP complex subunit sigma</fullName>
    </recommendedName>
</protein>
<dbReference type="EMBL" id="BDIP01001620">
    <property type="protein sequence ID" value="GCA62874.1"/>
    <property type="molecule type" value="Genomic_DNA"/>
</dbReference>
<dbReference type="GO" id="GO:0030121">
    <property type="term" value="C:AP-1 adaptor complex"/>
    <property type="evidence" value="ECO:0007669"/>
    <property type="project" value="InterPro"/>
</dbReference>
<evidence type="ECO:0000256" key="6">
    <source>
        <dbReference type="ARBA" id="ARBA00023034"/>
    </source>
</evidence>
<keyword evidence="13" id="KW-1185">Reference proteome</keyword>
<keyword evidence="5 9" id="KW-0653">Protein transport</keyword>
<feature type="domain" description="AP complex mu/sigma subunit" evidence="10">
    <location>
        <begin position="1"/>
        <end position="141"/>
    </location>
</feature>